<feature type="compositionally biased region" description="Acidic residues" evidence="11">
    <location>
        <begin position="592"/>
        <end position="604"/>
    </location>
</feature>
<comment type="subcellular location">
    <subcellularLocation>
        <location evidence="10">Nucleus</location>
    </subcellularLocation>
    <subcellularLocation>
        <location evidence="10">Chromosome</location>
    </subcellularLocation>
</comment>
<dbReference type="SUPFAM" id="SSF47095">
    <property type="entry name" value="HMG-box"/>
    <property type="match status" value="1"/>
</dbReference>
<dbReference type="PROSITE" id="PS50118">
    <property type="entry name" value="HMG_BOX_2"/>
    <property type="match status" value="1"/>
</dbReference>
<sequence length="766" mass="84965">MSDSRRRDFDNIFLGGTNGPQSVGLFKLSEAGIGWKNRTTNEITTVPAADIKKMHWVRVAREYQLRITRKDGSISMFDGFHRDDFDVLQSLLKQFYQVSLETRETSLRGYNWGQVDFESSTLSFSVGKRTAFEIPLTQVSNASIGGKNEVSVEFHPPPPADPANPRARVKEDALVEIRFFVPGGVTASQVDEDSAGRMLFKDKRDEAVEELEDIEEGREAGEISQQPVLDADGEALTAASLFCETIKQKAAMDVVHSESIVNFSELLCLTPRSRFGVEMHETFFRLRGKSHDYKVMYSAIKRMLLLPKPDDLHYFFVIGLDPPLRQGQTRYPFLVFQFGREEEIETDLKLGEDVIQEKYKGELRKSYDGPVYEVFSEVFRGLTGKKIVTPSPLYRSAGGHSGLKCSQKANEAILFPLDKAFLAIPKPPIFFSHAEIAAVTFSRVSSSGSSSTKTFEVKFSVTSGVEYSFSSISREEHGPLEEFCQSKKLPIRNEIADEMVTYRDAGDEDEDEDDDDDDDGGKGGRDSSRRRGGGADSGDNDDDEDEESEDEDFVGESESEVDEEFNEDYESSDGEEGGQSESKKRRSRSRDDDDDDGGDDDNDAEERKKVTTKKPKTSASESASRGASSSKPPKAAAGKKAGKPAKDKNAPKRPLSAFLHFSSEKRGEVISKNPGIAFTEITKELGLMWKQLDAGEREKYERMALESKQRYERDMAEYKASGKGAGSASKPAGGKSSLASAAASKGGDGKHKSHEYVESDDDEDFD</sequence>
<dbReference type="Pfam" id="PF03531">
    <property type="entry name" value="SSrecog"/>
    <property type="match status" value="1"/>
</dbReference>
<name>A0ABR4MZ49_9FUNG</name>
<dbReference type="CDD" id="cd13231">
    <property type="entry name" value="PH2_SSRP1-like"/>
    <property type="match status" value="1"/>
</dbReference>
<keyword evidence="5 10" id="KW-0805">Transcription regulation</keyword>
<accession>A0ABR4MZ49</accession>
<dbReference type="InterPro" id="IPR000969">
    <property type="entry name" value="SSRP1/POB3"/>
</dbReference>
<dbReference type="Gene3D" id="2.30.29.220">
    <property type="entry name" value="Structure-specific recognition protein (SSRP1)"/>
    <property type="match status" value="1"/>
</dbReference>
<dbReference type="InterPro" id="IPR048993">
    <property type="entry name" value="SSRP1-like_PH1"/>
</dbReference>
<keyword evidence="9" id="KW-0238">DNA-binding</keyword>
<dbReference type="PANTHER" id="PTHR45849:SF1">
    <property type="entry name" value="FACT COMPLEX SUBUNIT SSRP1"/>
    <property type="match status" value="1"/>
</dbReference>
<reference evidence="13 14" key="1">
    <citation type="submission" date="2023-09" db="EMBL/GenBank/DDBJ databases">
        <title>Pangenome analysis of Batrachochytrium dendrobatidis and related Chytrids.</title>
        <authorList>
            <person name="Yacoub M.N."/>
            <person name="Stajich J.E."/>
            <person name="James T.Y."/>
        </authorList>
    </citation>
    <scope>NUCLEOTIDE SEQUENCE [LARGE SCALE GENOMIC DNA]</scope>
    <source>
        <strain evidence="13 14">JEL0888</strain>
    </source>
</reference>
<feature type="compositionally biased region" description="Acidic residues" evidence="11">
    <location>
        <begin position="506"/>
        <end position="519"/>
    </location>
</feature>
<dbReference type="Gene3D" id="2.30.29.30">
    <property type="entry name" value="Pleckstrin-homology domain (PH domain)/Phosphotyrosine-binding domain (PTB)"/>
    <property type="match status" value="2"/>
</dbReference>
<dbReference type="InterPro" id="IPR050454">
    <property type="entry name" value="RTT106/SSRP1_HistChap/FACT"/>
</dbReference>
<evidence type="ECO:0000256" key="1">
    <source>
        <dbReference type="ARBA" id="ARBA00010060"/>
    </source>
</evidence>
<dbReference type="InterPro" id="IPR036910">
    <property type="entry name" value="HMG_box_dom_sf"/>
</dbReference>
<proteinExistence type="inferred from homology"/>
<protein>
    <recommendedName>
        <fullName evidence="10">FACT complex subunit POB3</fullName>
    </recommendedName>
</protein>
<dbReference type="InterPro" id="IPR013719">
    <property type="entry name" value="RTT106/SPT16-like_middle_dom"/>
</dbReference>
<organism evidence="13 14">
    <name type="scientific">Polyrhizophydium stewartii</name>
    <dbReference type="NCBI Taxonomy" id="2732419"/>
    <lineage>
        <taxon>Eukaryota</taxon>
        <taxon>Fungi</taxon>
        <taxon>Fungi incertae sedis</taxon>
        <taxon>Chytridiomycota</taxon>
        <taxon>Chytridiomycota incertae sedis</taxon>
        <taxon>Chytridiomycetes</taxon>
        <taxon>Rhizophydiales</taxon>
        <taxon>Rhizophydiales incertae sedis</taxon>
        <taxon>Polyrhizophydium</taxon>
    </lineage>
</organism>
<dbReference type="Proteomes" id="UP001527925">
    <property type="component" value="Unassembled WGS sequence"/>
</dbReference>
<dbReference type="PANTHER" id="PTHR45849">
    <property type="entry name" value="FACT COMPLEX SUBUNIT SSRP1"/>
    <property type="match status" value="1"/>
</dbReference>
<comment type="caution">
    <text evidence="13">The sequence shown here is derived from an EMBL/GenBank/DDBJ whole genome shotgun (WGS) entry which is preliminary data.</text>
</comment>
<keyword evidence="4 10" id="KW-0227">DNA damage</keyword>
<dbReference type="Pfam" id="PF00505">
    <property type="entry name" value="HMG_box"/>
    <property type="match status" value="1"/>
</dbReference>
<dbReference type="Pfam" id="PF08512">
    <property type="entry name" value="Rttp106-like_middle"/>
    <property type="match status" value="1"/>
</dbReference>
<evidence type="ECO:0000256" key="3">
    <source>
        <dbReference type="ARBA" id="ARBA00022705"/>
    </source>
</evidence>
<gene>
    <name evidence="13" type="primary">POB3</name>
    <name evidence="13" type="ORF">HK105_208009</name>
</gene>
<dbReference type="InterPro" id="IPR009071">
    <property type="entry name" value="HMG_box_dom"/>
</dbReference>
<keyword evidence="14" id="KW-1185">Reference proteome</keyword>
<dbReference type="InterPro" id="IPR038167">
    <property type="entry name" value="SSRP1_sf"/>
</dbReference>
<feature type="compositionally biased region" description="Basic and acidic residues" evidence="11">
    <location>
        <begin position="520"/>
        <end position="529"/>
    </location>
</feature>
<dbReference type="InterPro" id="IPR011993">
    <property type="entry name" value="PH-like_dom_sf"/>
</dbReference>
<evidence type="ECO:0000256" key="10">
    <source>
        <dbReference type="RuleBase" id="RU364013"/>
    </source>
</evidence>
<evidence type="ECO:0000256" key="8">
    <source>
        <dbReference type="ARBA" id="ARBA00023242"/>
    </source>
</evidence>
<dbReference type="SMART" id="SM01287">
    <property type="entry name" value="Rtt106"/>
    <property type="match status" value="1"/>
</dbReference>
<dbReference type="PRINTS" id="PR00887">
    <property type="entry name" value="SSRCOGNITION"/>
</dbReference>
<evidence type="ECO:0000256" key="4">
    <source>
        <dbReference type="ARBA" id="ARBA00022763"/>
    </source>
</evidence>
<evidence type="ECO:0000259" key="12">
    <source>
        <dbReference type="PROSITE" id="PS50118"/>
    </source>
</evidence>
<feature type="DNA-binding region" description="HMG box" evidence="9">
    <location>
        <begin position="651"/>
        <end position="719"/>
    </location>
</feature>
<evidence type="ECO:0000256" key="5">
    <source>
        <dbReference type="ARBA" id="ARBA00023015"/>
    </source>
</evidence>
<comment type="similarity">
    <text evidence="1 10">Belongs to the SSRP1 family.</text>
</comment>
<dbReference type="SMART" id="SM00398">
    <property type="entry name" value="HMG"/>
    <property type="match status" value="1"/>
</dbReference>
<dbReference type="Gene3D" id="1.10.30.10">
    <property type="entry name" value="High mobility group box domain"/>
    <property type="match status" value="1"/>
</dbReference>
<feature type="compositionally biased region" description="Basic and acidic residues" evidence="11">
    <location>
        <begin position="747"/>
        <end position="757"/>
    </location>
</feature>
<dbReference type="EMBL" id="JADGIZ020000063">
    <property type="protein sequence ID" value="KAL2912520.1"/>
    <property type="molecule type" value="Genomic_DNA"/>
</dbReference>
<dbReference type="InterPro" id="IPR024954">
    <property type="entry name" value="SSRP1_DD"/>
</dbReference>
<evidence type="ECO:0000256" key="11">
    <source>
        <dbReference type="SAM" id="MobiDB-lite"/>
    </source>
</evidence>
<feature type="domain" description="HMG box" evidence="12">
    <location>
        <begin position="651"/>
        <end position="719"/>
    </location>
</feature>
<keyword evidence="6 10" id="KW-0804">Transcription</keyword>
<keyword evidence="8 9" id="KW-0539">Nucleus</keyword>
<keyword evidence="2 10" id="KW-0158">Chromosome</keyword>
<keyword evidence="7 10" id="KW-0234">DNA repair</keyword>
<evidence type="ECO:0000256" key="6">
    <source>
        <dbReference type="ARBA" id="ARBA00023163"/>
    </source>
</evidence>
<dbReference type="Pfam" id="PF21103">
    <property type="entry name" value="PH1_SSRP1-like"/>
    <property type="match status" value="1"/>
</dbReference>
<dbReference type="CDD" id="cd13230">
    <property type="entry name" value="PH1_SSRP1-like"/>
    <property type="match status" value="1"/>
</dbReference>
<keyword evidence="3 10" id="KW-0235">DNA replication</keyword>
<evidence type="ECO:0000313" key="13">
    <source>
        <dbReference type="EMBL" id="KAL2912520.1"/>
    </source>
</evidence>
<evidence type="ECO:0000256" key="7">
    <source>
        <dbReference type="ARBA" id="ARBA00023204"/>
    </source>
</evidence>
<dbReference type="SUPFAM" id="SSF50729">
    <property type="entry name" value="PH domain-like"/>
    <property type="match status" value="1"/>
</dbReference>
<comment type="function">
    <text evidence="10">Component of the FACT complex, a general chromatin factor that acts to reorganize nucleosomes. The FACT complex is involved in multiple processes that require DNA as a template such as mRNA elongation, DNA replication and DNA repair. During transcription elongation the FACT complex acts as a histone chaperone that both destabilizes and restores nucleosomal structure. It facilitates the passage of RNA polymerase II and transcription by promoting the dissociation of one histone H2A-H2B dimer from the nucleosome, then subsequently promotes the reestablishment of the nucleosome following the passage of RNA polymerase II.</text>
</comment>
<evidence type="ECO:0000313" key="14">
    <source>
        <dbReference type="Proteomes" id="UP001527925"/>
    </source>
</evidence>
<evidence type="ECO:0000256" key="2">
    <source>
        <dbReference type="ARBA" id="ARBA00022454"/>
    </source>
</evidence>
<evidence type="ECO:0000256" key="9">
    <source>
        <dbReference type="PROSITE-ProRule" id="PRU00267"/>
    </source>
</evidence>
<dbReference type="Pfam" id="PF17292">
    <property type="entry name" value="POB3_N"/>
    <property type="match status" value="1"/>
</dbReference>
<feature type="compositionally biased region" description="Low complexity" evidence="11">
    <location>
        <begin position="719"/>
        <end position="745"/>
    </location>
</feature>
<feature type="region of interest" description="Disordered" evidence="11">
    <location>
        <begin position="717"/>
        <end position="766"/>
    </location>
</feature>
<feature type="compositionally biased region" description="Acidic residues" evidence="11">
    <location>
        <begin position="538"/>
        <end position="578"/>
    </location>
</feature>
<feature type="region of interest" description="Disordered" evidence="11">
    <location>
        <begin position="502"/>
        <end position="666"/>
    </location>
</feature>
<dbReference type="InterPro" id="IPR035417">
    <property type="entry name" value="SSRP1/POB3_N"/>
</dbReference>
<feature type="compositionally biased region" description="Low complexity" evidence="11">
    <location>
        <begin position="618"/>
        <end position="639"/>
    </location>
</feature>
<dbReference type="Gene3D" id="2.30.29.150">
    <property type="match status" value="1"/>
</dbReference>